<accession>A0ABW2EZ41</accession>
<sequence>MSLTPPPIRRLAALVIALCVAWNSPLLAEPLISEAAIESARELAADGLELLPPAPSRTDRAPEAIVPPPLRELSVMLEWYLGLQHAPWILARERGDFGRQALAVELLAPADPEVPSKLLVSERIDLALGRQPQLHLESAAGHPLVRVATLIDSPVSGLIMRQGNGIDSPARLGEGRLAYAVADSPLVARTMLAHHGIELADERLEHRHFGLGQALLAGDVVAVVAPLWITLSAQLTEEGLNTQQFLAEEHGLPAYDGLILMAHRERLAAQRDDIQRLVTALENATLWALNHPEEAWSLLIASEPGLDSAANRRAWPSLLARLAPSPAALDEGRYARFERFLLDAGQLETARPVSRLAIDPSR</sequence>
<reference evidence="3" key="1">
    <citation type="journal article" date="2019" name="Int. J. Syst. Evol. Microbiol.">
        <title>The Global Catalogue of Microorganisms (GCM) 10K type strain sequencing project: providing services to taxonomists for standard genome sequencing and annotation.</title>
        <authorList>
            <consortium name="The Broad Institute Genomics Platform"/>
            <consortium name="The Broad Institute Genome Sequencing Center for Infectious Disease"/>
            <person name="Wu L."/>
            <person name="Ma J."/>
        </authorList>
    </citation>
    <scope>NUCLEOTIDE SEQUENCE [LARGE SCALE GENOMIC DNA]</scope>
    <source>
        <strain evidence="3">CGMCC 1.13666</strain>
    </source>
</reference>
<comment type="caution">
    <text evidence="2">The sequence shown here is derived from an EMBL/GenBank/DDBJ whole genome shotgun (WGS) entry which is preliminary data.</text>
</comment>
<dbReference type="Gene3D" id="3.40.190.10">
    <property type="entry name" value="Periplasmic binding protein-like II"/>
    <property type="match status" value="2"/>
</dbReference>
<dbReference type="PANTHER" id="PTHR31528:SF3">
    <property type="entry name" value="THIAMINE BIOSYNTHESIS PROTEIN HI_0357-RELATED"/>
    <property type="match status" value="1"/>
</dbReference>
<dbReference type="SUPFAM" id="SSF53850">
    <property type="entry name" value="Periplasmic binding protein-like II"/>
    <property type="match status" value="1"/>
</dbReference>
<dbReference type="EMBL" id="JBHSZP010000016">
    <property type="protein sequence ID" value="MFC7089943.1"/>
    <property type="molecule type" value="Genomic_DNA"/>
</dbReference>
<evidence type="ECO:0000259" key="1">
    <source>
        <dbReference type="Pfam" id="PF09084"/>
    </source>
</evidence>
<gene>
    <name evidence="2" type="ORF">ACFQH5_10350</name>
</gene>
<dbReference type="Pfam" id="PF09084">
    <property type="entry name" value="NMT1"/>
    <property type="match status" value="1"/>
</dbReference>
<name>A0ABW2EZ41_9GAMM</name>
<dbReference type="InterPro" id="IPR015168">
    <property type="entry name" value="SsuA/THI5"/>
</dbReference>
<proteinExistence type="predicted"/>
<dbReference type="Proteomes" id="UP001596411">
    <property type="component" value="Unassembled WGS sequence"/>
</dbReference>
<organism evidence="2 3">
    <name type="scientific">Halomonas salifodinae</name>
    <dbReference type="NCBI Taxonomy" id="438745"/>
    <lineage>
        <taxon>Bacteria</taxon>
        <taxon>Pseudomonadati</taxon>
        <taxon>Pseudomonadota</taxon>
        <taxon>Gammaproteobacteria</taxon>
        <taxon>Oceanospirillales</taxon>
        <taxon>Halomonadaceae</taxon>
        <taxon>Halomonas</taxon>
    </lineage>
</organism>
<dbReference type="PANTHER" id="PTHR31528">
    <property type="entry name" value="4-AMINO-5-HYDROXYMETHYL-2-METHYLPYRIMIDINE PHOSPHATE SYNTHASE THI11-RELATED"/>
    <property type="match status" value="1"/>
</dbReference>
<evidence type="ECO:0000313" key="3">
    <source>
        <dbReference type="Proteomes" id="UP001596411"/>
    </source>
</evidence>
<dbReference type="InterPro" id="IPR027939">
    <property type="entry name" value="NMT1/THI5"/>
</dbReference>
<evidence type="ECO:0000313" key="2">
    <source>
        <dbReference type="EMBL" id="MFC7089943.1"/>
    </source>
</evidence>
<feature type="domain" description="SsuA/THI5-like" evidence="1">
    <location>
        <begin position="84"/>
        <end position="295"/>
    </location>
</feature>
<protein>
    <submittedName>
        <fullName evidence="2">ABC transporter substrate-binding protein</fullName>
    </submittedName>
</protein>
<dbReference type="RefSeq" id="WP_346062368.1">
    <property type="nucleotide sequence ID" value="NZ_BAAADR010000010.1"/>
</dbReference>
<keyword evidence="3" id="KW-1185">Reference proteome</keyword>